<sequence>MSTRTSSGCGVGMSELDMFIKNHDMVDLWRAQHPGLSVFTWHRPDGTDASRLDRVYSPPALSPRDCEVVTCPISDHDAVTVSFQPPESWPTGRGFWKMNTDILTEADYSEQFKARYEGWRTLKPAFSTDLEWWDDVKSRIKQFTVEYCVARARRKREEFLSLCFREKDGDSSALHAIQQYLDEKLRGARVRARVHCVGAEEKPTIKFYRDVTKYAIDRRIRAVRDVHGTVQKDPLDIVEVFKTFYEQLYTRADAEVDLQGSLLDNIDKTPSKEQNDGLGSPLTVDELWKAVAKMKGGKAPGSDGIPVEFYKRFWGTVGHDLRDVFASAFLAGSLSPSQRTGVITLLPNNSVPHSWRPTKAYCQMRETLRIMSTVGDVLQSSAGDQYRAIFDDLVGQVQPNDYASGPEVWRVVHSRTLDHRRRDLLWRIAHDAIVTNLKRLRWRLGDGICPRTGCTGWESVPHVFWQCGFVALLWEWFQALADRLTFCNTWAVRQDYALYGLSPPPCNTSVRGILTFVSASIKLALWRDRCNIVFRGEGKPADVVLASVRTEIKLRVEADFVRLPRSTFGRCWGSTCFSAGGPGDS</sequence>
<protein>
    <recommendedName>
        <fullName evidence="3">Reverse transcriptase zinc-binding domain-containing protein</fullName>
    </recommendedName>
</protein>
<dbReference type="Gene3D" id="3.60.10.10">
    <property type="entry name" value="Endonuclease/exonuclease/phosphatase"/>
    <property type="match status" value="1"/>
</dbReference>
<evidence type="ECO:0000313" key="1">
    <source>
        <dbReference type="EMBL" id="KAJ8050086.1"/>
    </source>
</evidence>
<dbReference type="OrthoDB" id="8961218at2759"/>
<dbReference type="Proteomes" id="UP001152320">
    <property type="component" value="Chromosome 1"/>
</dbReference>
<comment type="caution">
    <text evidence="1">The sequence shown here is derived from an EMBL/GenBank/DDBJ whole genome shotgun (WGS) entry which is preliminary data.</text>
</comment>
<dbReference type="PANTHER" id="PTHR19446">
    <property type="entry name" value="REVERSE TRANSCRIPTASES"/>
    <property type="match status" value="1"/>
</dbReference>
<accession>A0A9Q1HLP2</accession>
<proteinExistence type="predicted"/>
<name>A0A9Q1HLP2_HOLLE</name>
<dbReference type="InterPro" id="IPR036691">
    <property type="entry name" value="Endo/exonu/phosph_ase_sf"/>
</dbReference>
<keyword evidence="2" id="KW-1185">Reference proteome</keyword>
<dbReference type="EMBL" id="JAIZAY010000001">
    <property type="protein sequence ID" value="KAJ8050086.1"/>
    <property type="molecule type" value="Genomic_DNA"/>
</dbReference>
<gene>
    <name evidence="1" type="ORF">HOLleu_03150</name>
</gene>
<evidence type="ECO:0008006" key="3">
    <source>
        <dbReference type="Google" id="ProtNLM"/>
    </source>
</evidence>
<organism evidence="1 2">
    <name type="scientific">Holothuria leucospilota</name>
    <name type="common">Black long sea cucumber</name>
    <name type="synonym">Mertensiothuria leucospilota</name>
    <dbReference type="NCBI Taxonomy" id="206669"/>
    <lineage>
        <taxon>Eukaryota</taxon>
        <taxon>Metazoa</taxon>
        <taxon>Echinodermata</taxon>
        <taxon>Eleutherozoa</taxon>
        <taxon>Echinozoa</taxon>
        <taxon>Holothuroidea</taxon>
        <taxon>Aspidochirotacea</taxon>
        <taxon>Aspidochirotida</taxon>
        <taxon>Holothuriidae</taxon>
        <taxon>Holothuria</taxon>
    </lineage>
</organism>
<evidence type="ECO:0000313" key="2">
    <source>
        <dbReference type="Proteomes" id="UP001152320"/>
    </source>
</evidence>
<dbReference type="SUPFAM" id="SSF56219">
    <property type="entry name" value="DNase I-like"/>
    <property type="match status" value="1"/>
</dbReference>
<dbReference type="AlphaFoldDB" id="A0A9Q1HLP2"/>
<reference evidence="1" key="1">
    <citation type="submission" date="2021-10" db="EMBL/GenBank/DDBJ databases">
        <title>Tropical sea cucumber genome reveals ecological adaptation and Cuvierian tubules defense mechanism.</title>
        <authorList>
            <person name="Chen T."/>
        </authorList>
    </citation>
    <scope>NUCLEOTIDE SEQUENCE</scope>
    <source>
        <strain evidence="1">Nanhai2018</strain>
        <tissue evidence="1">Muscle</tissue>
    </source>
</reference>